<dbReference type="NCBIfam" id="TIGR01145">
    <property type="entry name" value="ATP_synt_delta"/>
    <property type="match status" value="1"/>
</dbReference>
<protein>
    <recommendedName>
        <fullName evidence="7">ATP synthase subunit delta</fullName>
    </recommendedName>
    <alternativeName>
        <fullName evidence="7">ATP synthase F(1) sector subunit delta</fullName>
    </alternativeName>
    <alternativeName>
        <fullName evidence="7">F-type ATPase subunit delta</fullName>
        <shortName evidence="7">F-ATPase subunit delta</shortName>
    </alternativeName>
</protein>
<dbReference type="Gene3D" id="1.10.520.20">
    <property type="entry name" value="N-terminal domain of the delta subunit of the F1F0-ATP synthase"/>
    <property type="match status" value="1"/>
</dbReference>
<dbReference type="PANTHER" id="PTHR11910">
    <property type="entry name" value="ATP SYNTHASE DELTA CHAIN"/>
    <property type="match status" value="1"/>
</dbReference>
<dbReference type="SUPFAM" id="SSF47928">
    <property type="entry name" value="N-terminal domain of the delta subunit of the F1F0-ATP synthase"/>
    <property type="match status" value="1"/>
</dbReference>
<dbReference type="EMBL" id="JACHHF010000004">
    <property type="protein sequence ID" value="MBB5176055.1"/>
    <property type="molecule type" value="Genomic_DNA"/>
</dbReference>
<keyword evidence="4 7" id="KW-0406">Ion transport</keyword>
<keyword evidence="9" id="KW-1185">Reference proteome</keyword>
<dbReference type="PRINTS" id="PR00125">
    <property type="entry name" value="ATPASEDELTA"/>
</dbReference>
<accession>A0A9Q2CZZ2</accession>
<keyword evidence="3 7" id="KW-0375">Hydrogen ion transport</keyword>
<comment type="similarity">
    <text evidence="7">Belongs to the ATPase delta chain family.</text>
</comment>
<evidence type="ECO:0000313" key="9">
    <source>
        <dbReference type="Proteomes" id="UP000579136"/>
    </source>
</evidence>
<dbReference type="GO" id="GO:0005886">
    <property type="term" value="C:plasma membrane"/>
    <property type="evidence" value="ECO:0007669"/>
    <property type="project" value="UniProtKB-SubCell"/>
</dbReference>
<keyword evidence="2 7" id="KW-0813">Transport</keyword>
<sequence>MSLAKQYANALFDVVNKHNELEEALTDLTEVKKVVEEVKGLEEFMINPKISKATKLTTIRDSFKGTNQYVFNMLLVLTEKKQFSIVSDIQKEFTYLYNEHHNQANVIIESVYPLEEEQIAKIGEIFKAKTGYDKLLIENKINESLIGGFRVLVGSKVYDDSVLLQLRKVKDRFKRTKNI</sequence>
<proteinExistence type="inferred from homology"/>
<organism evidence="8 9">
    <name type="scientific">Nosocomiicoccus ampullae</name>
    <dbReference type="NCBI Taxonomy" id="489910"/>
    <lineage>
        <taxon>Bacteria</taxon>
        <taxon>Bacillati</taxon>
        <taxon>Bacillota</taxon>
        <taxon>Bacilli</taxon>
        <taxon>Bacillales</taxon>
        <taxon>Staphylococcaceae</taxon>
        <taxon>Nosocomiicoccus</taxon>
    </lineage>
</organism>
<comment type="function">
    <text evidence="7">F(1)F(0) ATP synthase produces ATP from ADP in the presence of a proton or sodium gradient. F-type ATPases consist of two structural domains, F(1) containing the extramembraneous catalytic core and F(0) containing the membrane proton channel, linked together by a central stalk and a peripheral stalk. During catalysis, ATP synthesis in the catalytic domain of F(1) is coupled via a rotary mechanism of the central stalk subunits to proton translocation.</text>
</comment>
<evidence type="ECO:0000256" key="5">
    <source>
        <dbReference type="ARBA" id="ARBA00023136"/>
    </source>
</evidence>
<keyword evidence="5 7" id="KW-0472">Membrane</keyword>
<gene>
    <name evidence="7" type="primary">atpH</name>
    <name evidence="8" type="ORF">HNQ45_000939</name>
</gene>
<evidence type="ECO:0000256" key="1">
    <source>
        <dbReference type="ARBA" id="ARBA00004370"/>
    </source>
</evidence>
<dbReference type="AlphaFoldDB" id="A0A9Q2CZZ2"/>
<dbReference type="RefSeq" id="WP_183673925.1">
    <property type="nucleotide sequence ID" value="NZ_CBCRYX010000007.1"/>
</dbReference>
<dbReference type="InterPro" id="IPR026015">
    <property type="entry name" value="ATP_synth_OSCP/delta_N_sf"/>
</dbReference>
<comment type="caution">
    <text evidence="8">The sequence shown here is derived from an EMBL/GenBank/DDBJ whole genome shotgun (WGS) entry which is preliminary data.</text>
</comment>
<dbReference type="HAMAP" id="MF_01416">
    <property type="entry name" value="ATP_synth_delta_bact"/>
    <property type="match status" value="1"/>
</dbReference>
<dbReference type="InterPro" id="IPR000711">
    <property type="entry name" value="ATPase_OSCP/dsu"/>
</dbReference>
<comment type="function">
    <text evidence="7">This protein is part of the stalk that links CF(0) to CF(1). It either transmits conformational changes from CF(0) to CF(1) or is implicated in proton conduction.</text>
</comment>
<evidence type="ECO:0000256" key="6">
    <source>
        <dbReference type="ARBA" id="ARBA00023310"/>
    </source>
</evidence>
<comment type="subcellular location">
    <subcellularLocation>
        <location evidence="7">Cell membrane</location>
        <topology evidence="7">Peripheral membrane protein</topology>
    </subcellularLocation>
    <subcellularLocation>
        <location evidence="1">Membrane</location>
    </subcellularLocation>
</comment>
<evidence type="ECO:0000256" key="7">
    <source>
        <dbReference type="HAMAP-Rule" id="MF_01416"/>
    </source>
</evidence>
<dbReference type="GO" id="GO:0046933">
    <property type="term" value="F:proton-transporting ATP synthase activity, rotational mechanism"/>
    <property type="evidence" value="ECO:0007669"/>
    <property type="project" value="UniProtKB-UniRule"/>
</dbReference>
<reference evidence="8 9" key="1">
    <citation type="submission" date="2020-08" db="EMBL/GenBank/DDBJ databases">
        <title>Genomic Encyclopedia of Type Strains, Phase IV (KMG-IV): sequencing the most valuable type-strain genomes for metagenomic binning, comparative biology and taxonomic classification.</title>
        <authorList>
            <person name="Goeker M."/>
        </authorList>
    </citation>
    <scope>NUCLEOTIDE SEQUENCE [LARGE SCALE GENOMIC DNA]</scope>
    <source>
        <strain evidence="8 9">DSM 19163</strain>
    </source>
</reference>
<evidence type="ECO:0000256" key="4">
    <source>
        <dbReference type="ARBA" id="ARBA00023065"/>
    </source>
</evidence>
<dbReference type="Proteomes" id="UP000579136">
    <property type="component" value="Unassembled WGS sequence"/>
</dbReference>
<keyword evidence="7" id="KW-1003">Cell membrane</keyword>
<dbReference type="Pfam" id="PF00213">
    <property type="entry name" value="OSCP"/>
    <property type="match status" value="1"/>
</dbReference>
<dbReference type="GO" id="GO:0045259">
    <property type="term" value="C:proton-transporting ATP synthase complex"/>
    <property type="evidence" value="ECO:0007669"/>
    <property type="project" value="UniProtKB-KW"/>
</dbReference>
<evidence type="ECO:0000256" key="2">
    <source>
        <dbReference type="ARBA" id="ARBA00022448"/>
    </source>
</evidence>
<evidence type="ECO:0000256" key="3">
    <source>
        <dbReference type="ARBA" id="ARBA00022781"/>
    </source>
</evidence>
<evidence type="ECO:0000313" key="8">
    <source>
        <dbReference type="EMBL" id="MBB5176055.1"/>
    </source>
</evidence>
<name>A0A9Q2CZZ2_9STAP</name>
<keyword evidence="6 7" id="KW-0066">ATP synthesis</keyword>
<keyword evidence="7" id="KW-0139">CF(1)</keyword>